<keyword evidence="4" id="KW-1185">Reference proteome</keyword>
<proteinExistence type="predicted"/>
<evidence type="ECO:0000313" key="1">
    <source>
        <dbReference type="EMBL" id="CAB4286226.1"/>
    </source>
</evidence>
<gene>
    <name evidence="1" type="ORF">CURHAP_LOCUS43049</name>
    <name evidence="2" type="ORF">ORAREDHAP_LOCUS3352</name>
</gene>
<accession>A0A6J5VB19</accession>
<evidence type="ECO:0000313" key="4">
    <source>
        <dbReference type="Proteomes" id="UP000507245"/>
    </source>
</evidence>
<dbReference type="Proteomes" id="UP000507245">
    <property type="component" value="Unassembled WGS sequence"/>
</dbReference>
<name>A0A6J5VB19_PRUAR</name>
<dbReference type="Proteomes" id="UP000507222">
    <property type="component" value="Unassembled WGS sequence"/>
</dbReference>
<dbReference type="EMBL" id="CAEKDK010000007">
    <property type="protein sequence ID" value="CAB4286226.1"/>
    <property type="molecule type" value="Genomic_DNA"/>
</dbReference>
<protein>
    <submittedName>
        <fullName evidence="1">Uncharacterized protein</fullName>
    </submittedName>
</protein>
<organism evidence="1 3">
    <name type="scientific">Prunus armeniaca</name>
    <name type="common">Apricot</name>
    <name type="synonym">Armeniaca vulgaris</name>
    <dbReference type="NCBI Taxonomy" id="36596"/>
    <lineage>
        <taxon>Eukaryota</taxon>
        <taxon>Viridiplantae</taxon>
        <taxon>Streptophyta</taxon>
        <taxon>Embryophyta</taxon>
        <taxon>Tracheophyta</taxon>
        <taxon>Spermatophyta</taxon>
        <taxon>Magnoliopsida</taxon>
        <taxon>eudicotyledons</taxon>
        <taxon>Gunneridae</taxon>
        <taxon>Pentapetalae</taxon>
        <taxon>rosids</taxon>
        <taxon>fabids</taxon>
        <taxon>Rosales</taxon>
        <taxon>Rosaceae</taxon>
        <taxon>Amygdaloideae</taxon>
        <taxon>Amygdaleae</taxon>
        <taxon>Prunus</taxon>
    </lineage>
</organism>
<evidence type="ECO:0000313" key="3">
    <source>
        <dbReference type="Proteomes" id="UP000507222"/>
    </source>
</evidence>
<reference evidence="4" key="1">
    <citation type="journal article" date="2020" name="Genome Biol.">
        <title>Gamete binning: chromosome-level and haplotype-resolved genome assembly enabled by high-throughput single-cell sequencing of gamete genomes.</title>
        <authorList>
            <person name="Campoy J.A."/>
            <person name="Sun H."/>
            <person name="Goel M."/>
            <person name="Jiao W.-B."/>
            <person name="Folz-Donahue K."/>
            <person name="Wang N."/>
            <person name="Rubio M."/>
            <person name="Liu C."/>
            <person name="Kukat C."/>
            <person name="Ruiz D."/>
            <person name="Huettel B."/>
            <person name="Schneeberger K."/>
        </authorList>
    </citation>
    <scope>NUCLEOTIDE SEQUENCE [LARGE SCALE GENOMIC DNA]</scope>
    <source>
        <strain evidence="4">cv. Rojo Pasion</strain>
    </source>
</reference>
<evidence type="ECO:0000313" key="2">
    <source>
        <dbReference type="EMBL" id="CAB4293926.1"/>
    </source>
</evidence>
<dbReference type="EMBL" id="CAEKKB010000001">
    <property type="protein sequence ID" value="CAB4293926.1"/>
    <property type="molecule type" value="Genomic_DNA"/>
</dbReference>
<dbReference type="AlphaFoldDB" id="A0A6J5VB19"/>
<reference evidence="1 3" key="2">
    <citation type="submission" date="2020-05" db="EMBL/GenBank/DDBJ databases">
        <authorList>
            <person name="Campoy J."/>
            <person name="Schneeberger K."/>
            <person name="Spophaly S."/>
        </authorList>
    </citation>
    <scope>NUCLEOTIDE SEQUENCE [LARGE SCALE GENOMIC DNA]</scope>
    <source>
        <strain evidence="1">PruArmRojPasFocal</strain>
    </source>
</reference>
<sequence>MVSSSFCAASATTLKARPCLVSVNEGGRNFCFLTLCSRRQHTGFAASEPGTCDSEASLSPYPMTPDKNQTSHSQVPLLAQLHLLFFLFQPLRCQAAFKVQ</sequence>